<dbReference type="PANTHER" id="PTHR18359">
    <property type="entry name" value="WD-REPEAT PROTEIN-RELATED"/>
    <property type="match status" value="1"/>
</dbReference>
<sequence>MALPYIAVHIQYQRIPTISYHRLQPGSLAELPKTLLDVTRVTDANKQEYSKSNVASIRFHPNASVAIVGGLDKTLRLFSIDGKANAKIQSIFIRDMPILSCEFSTDGSQIFISGRRPFFYSYNILNGEVDKVHRLHGRTEKSLESMSLSPCGKLLVFLGNAGSILLVDTKTKRLVHTLKMNGTSRAVTFSPDGSTMYSFGSAGDIYVWDMKTLRCTHKFHDDGCISGVQVTVSPDGRYLATGCQSGVINLYDVPSLTTTTKPKPLKTIMNITTRADTLVFNHDSQILAVSTKHTKDTLKLIHVASMTVFSNWPTAATPLRYVQSVAFSPNSGYMAIGNDRGHVLLYRLNHYHSA</sequence>
<dbReference type="PANTHER" id="PTHR18359:SF0">
    <property type="entry name" value="U3 SMALL NUCLEOLAR RNA-ASSOCIATED PROTEIN 18 HOMOLOG"/>
    <property type="match status" value="1"/>
</dbReference>
<keyword evidence="11" id="KW-1185">Reference proteome</keyword>
<keyword evidence="3" id="KW-0597">Phosphoprotein</keyword>
<comment type="subcellular location">
    <subcellularLocation>
        <location evidence="1">Nucleus</location>
        <location evidence="1">Nucleolus</location>
    </subcellularLocation>
</comment>
<dbReference type="GO" id="GO:0034388">
    <property type="term" value="C:Pwp2p-containing subcomplex of 90S preribosome"/>
    <property type="evidence" value="ECO:0007669"/>
    <property type="project" value="TreeGrafter"/>
</dbReference>
<evidence type="ECO:0000313" key="10">
    <source>
        <dbReference type="EMBL" id="KNC75612.1"/>
    </source>
</evidence>
<dbReference type="STRING" id="667725.A0A0L0FFR3"/>
<dbReference type="Proteomes" id="UP000054560">
    <property type="component" value="Unassembled WGS sequence"/>
</dbReference>
<keyword evidence="6" id="KW-0539">Nucleus</keyword>
<reference evidence="10 11" key="1">
    <citation type="submission" date="2011-02" db="EMBL/GenBank/DDBJ databases">
        <title>The Genome Sequence of Sphaeroforma arctica JP610.</title>
        <authorList>
            <consortium name="The Broad Institute Genome Sequencing Platform"/>
            <person name="Russ C."/>
            <person name="Cuomo C."/>
            <person name="Young S.K."/>
            <person name="Zeng Q."/>
            <person name="Gargeya S."/>
            <person name="Alvarado L."/>
            <person name="Berlin A."/>
            <person name="Chapman S.B."/>
            <person name="Chen Z."/>
            <person name="Freedman E."/>
            <person name="Gellesch M."/>
            <person name="Goldberg J."/>
            <person name="Griggs A."/>
            <person name="Gujja S."/>
            <person name="Heilman E."/>
            <person name="Heiman D."/>
            <person name="Howarth C."/>
            <person name="Mehta T."/>
            <person name="Neiman D."/>
            <person name="Pearson M."/>
            <person name="Roberts A."/>
            <person name="Saif S."/>
            <person name="Shea T."/>
            <person name="Shenoy N."/>
            <person name="Sisk P."/>
            <person name="Stolte C."/>
            <person name="Sykes S."/>
            <person name="White J."/>
            <person name="Yandava C."/>
            <person name="Burger G."/>
            <person name="Gray M.W."/>
            <person name="Holland P.W.H."/>
            <person name="King N."/>
            <person name="Lang F.B.F."/>
            <person name="Roger A.J."/>
            <person name="Ruiz-Trillo I."/>
            <person name="Haas B."/>
            <person name="Nusbaum C."/>
            <person name="Birren B."/>
        </authorList>
    </citation>
    <scope>NUCLEOTIDE SEQUENCE [LARGE SCALE GENOMIC DNA]</scope>
    <source>
        <strain evidence="10 11">JP610</strain>
    </source>
</reference>
<dbReference type="OrthoDB" id="1935146at2759"/>
<keyword evidence="5" id="KW-0677">Repeat</keyword>
<dbReference type="InterPro" id="IPR036322">
    <property type="entry name" value="WD40_repeat_dom_sf"/>
</dbReference>
<dbReference type="InterPro" id="IPR015943">
    <property type="entry name" value="WD40/YVTN_repeat-like_dom_sf"/>
</dbReference>
<evidence type="ECO:0000256" key="7">
    <source>
        <dbReference type="ARBA" id="ARBA00025767"/>
    </source>
</evidence>
<dbReference type="GO" id="GO:0006364">
    <property type="term" value="P:rRNA processing"/>
    <property type="evidence" value="ECO:0007669"/>
    <property type="project" value="UniProtKB-KW"/>
</dbReference>
<accession>A0A0L0FFR3</accession>
<evidence type="ECO:0000256" key="9">
    <source>
        <dbReference type="PROSITE-ProRule" id="PRU00221"/>
    </source>
</evidence>
<name>A0A0L0FFR3_9EUKA</name>
<evidence type="ECO:0000256" key="4">
    <source>
        <dbReference type="ARBA" id="ARBA00022574"/>
    </source>
</evidence>
<keyword evidence="2" id="KW-0698">rRNA processing</keyword>
<dbReference type="AlphaFoldDB" id="A0A0L0FFR3"/>
<keyword evidence="4 9" id="KW-0853">WD repeat</keyword>
<evidence type="ECO:0000256" key="3">
    <source>
        <dbReference type="ARBA" id="ARBA00022553"/>
    </source>
</evidence>
<comment type="similarity">
    <text evidence="7">Belongs to the WD repeat UTP18 family.</text>
</comment>
<dbReference type="GO" id="GO:0032040">
    <property type="term" value="C:small-subunit processome"/>
    <property type="evidence" value="ECO:0007669"/>
    <property type="project" value="TreeGrafter"/>
</dbReference>
<protein>
    <recommendedName>
        <fullName evidence="8">U3 small nucleolar RNA-associated protein 18 homolog</fullName>
    </recommendedName>
</protein>
<evidence type="ECO:0000256" key="6">
    <source>
        <dbReference type="ARBA" id="ARBA00023242"/>
    </source>
</evidence>
<dbReference type="SUPFAM" id="SSF50978">
    <property type="entry name" value="WD40 repeat-like"/>
    <property type="match status" value="1"/>
</dbReference>
<dbReference type="EMBL" id="KQ243522">
    <property type="protein sequence ID" value="KNC75612.1"/>
    <property type="molecule type" value="Genomic_DNA"/>
</dbReference>
<evidence type="ECO:0000256" key="1">
    <source>
        <dbReference type="ARBA" id="ARBA00004604"/>
    </source>
</evidence>
<dbReference type="eggNOG" id="KOG2055">
    <property type="taxonomic scope" value="Eukaryota"/>
</dbReference>
<evidence type="ECO:0000256" key="2">
    <source>
        <dbReference type="ARBA" id="ARBA00022552"/>
    </source>
</evidence>
<dbReference type="Pfam" id="PF00400">
    <property type="entry name" value="WD40"/>
    <property type="match status" value="3"/>
</dbReference>
<proteinExistence type="inferred from homology"/>
<dbReference type="Gene3D" id="2.130.10.10">
    <property type="entry name" value="YVTN repeat-like/Quinoprotein amine dehydrogenase"/>
    <property type="match status" value="1"/>
</dbReference>
<dbReference type="InterPro" id="IPR045161">
    <property type="entry name" value="Utp18"/>
</dbReference>
<dbReference type="InterPro" id="IPR001680">
    <property type="entry name" value="WD40_rpt"/>
</dbReference>
<evidence type="ECO:0000256" key="5">
    <source>
        <dbReference type="ARBA" id="ARBA00022737"/>
    </source>
</evidence>
<dbReference type="RefSeq" id="XP_014149514.1">
    <property type="nucleotide sequence ID" value="XM_014294039.1"/>
</dbReference>
<evidence type="ECO:0000256" key="8">
    <source>
        <dbReference type="ARBA" id="ARBA00074442"/>
    </source>
</evidence>
<dbReference type="GeneID" id="25912372"/>
<dbReference type="SMART" id="SM00320">
    <property type="entry name" value="WD40"/>
    <property type="match status" value="5"/>
</dbReference>
<organism evidence="10 11">
    <name type="scientific">Sphaeroforma arctica JP610</name>
    <dbReference type="NCBI Taxonomy" id="667725"/>
    <lineage>
        <taxon>Eukaryota</taxon>
        <taxon>Ichthyosporea</taxon>
        <taxon>Ichthyophonida</taxon>
        <taxon>Sphaeroforma</taxon>
    </lineage>
</organism>
<dbReference type="PROSITE" id="PS50082">
    <property type="entry name" value="WD_REPEATS_2"/>
    <property type="match status" value="1"/>
</dbReference>
<gene>
    <name evidence="10" type="ORF">SARC_11868</name>
</gene>
<evidence type="ECO:0000313" key="11">
    <source>
        <dbReference type="Proteomes" id="UP000054560"/>
    </source>
</evidence>
<feature type="repeat" description="WD" evidence="9">
    <location>
        <begin position="186"/>
        <end position="218"/>
    </location>
</feature>
<dbReference type="FunFam" id="2.130.10.10:FF:000121">
    <property type="entry name" value="U3 small nucleolar RNA-associated protein 18 homolog"/>
    <property type="match status" value="1"/>
</dbReference>